<dbReference type="InterPro" id="IPR003959">
    <property type="entry name" value="ATPase_AAA_core"/>
</dbReference>
<protein>
    <submittedName>
        <fullName evidence="4">OLD family endonuclease</fullName>
    </submittedName>
</protein>
<dbReference type="GO" id="GO:0005524">
    <property type="term" value="F:ATP binding"/>
    <property type="evidence" value="ECO:0007669"/>
    <property type="project" value="InterPro"/>
</dbReference>
<evidence type="ECO:0000313" key="4">
    <source>
        <dbReference type="EMBL" id="POZ60712.1"/>
    </source>
</evidence>
<dbReference type="OrthoDB" id="3322489at2"/>
<proteinExistence type="predicted"/>
<dbReference type="Pfam" id="PF13476">
    <property type="entry name" value="AAA_23"/>
    <property type="match status" value="1"/>
</dbReference>
<feature type="domain" description="Rad50/SbcC-type AAA" evidence="2">
    <location>
        <begin position="9"/>
        <end position="61"/>
    </location>
</feature>
<keyword evidence="5" id="KW-1185">Reference proteome</keyword>
<keyword evidence="4" id="KW-0255">Endonuclease</keyword>
<accession>A0A2S5DCJ1</accession>
<dbReference type="InterPro" id="IPR027417">
    <property type="entry name" value="P-loop_NTPase"/>
</dbReference>
<gene>
    <name evidence="4" type="ORF">C2I19_17465</name>
</gene>
<organism evidence="4 5">
    <name type="scientific">Chromobacterium alticapitis</name>
    <dbReference type="NCBI Taxonomy" id="2073169"/>
    <lineage>
        <taxon>Bacteria</taxon>
        <taxon>Pseudomonadati</taxon>
        <taxon>Pseudomonadota</taxon>
        <taxon>Betaproteobacteria</taxon>
        <taxon>Neisseriales</taxon>
        <taxon>Chromobacteriaceae</taxon>
        <taxon>Chromobacterium</taxon>
    </lineage>
</organism>
<keyword evidence="4" id="KW-0540">Nuclease</keyword>
<evidence type="ECO:0000259" key="3">
    <source>
        <dbReference type="Pfam" id="PF20469"/>
    </source>
</evidence>
<dbReference type="GO" id="GO:0016887">
    <property type="term" value="F:ATP hydrolysis activity"/>
    <property type="evidence" value="ECO:0007669"/>
    <property type="project" value="InterPro"/>
</dbReference>
<dbReference type="InterPro" id="IPR034139">
    <property type="entry name" value="TOPRIM_OLD"/>
</dbReference>
<dbReference type="InterPro" id="IPR051396">
    <property type="entry name" value="Bact_Antivir_Def_Nuclease"/>
</dbReference>
<evidence type="ECO:0000259" key="2">
    <source>
        <dbReference type="Pfam" id="PF13476"/>
    </source>
</evidence>
<reference evidence="5" key="1">
    <citation type="submission" date="2018-02" db="EMBL/GenBank/DDBJ databases">
        <authorList>
            <person name="O'Hara-Hanley K."/>
            <person name="Soby S."/>
        </authorList>
    </citation>
    <scope>NUCLEOTIDE SEQUENCE [LARGE SCALE GENOMIC DNA]</scope>
    <source>
        <strain evidence="5">MWU14-2602</strain>
    </source>
</reference>
<evidence type="ECO:0000313" key="5">
    <source>
        <dbReference type="Proteomes" id="UP000237082"/>
    </source>
</evidence>
<feature type="domain" description="ATPase AAA-type core" evidence="1">
    <location>
        <begin position="179"/>
        <end position="320"/>
    </location>
</feature>
<sequence length="580" mass="63413">MAFPAILCVRLERFRGFESLTWHPAPGMNIILGGGNAGKSTLLEAIGLLLHPTNSYTLSDSDYWQREVEEEFCIEAVMQLPDSTGINRQSTVAWPWEWDGTDAVLPLLDGDESPRQPVYKIQVRGTADLELIHELVQPDGSTIHFSTALRRNIGLVRLAGDDKNDRDLRLIQGSGLDRLLADKGLRAKLGRKIALDSVEDELSPEAQAKLSELDTKFGERALPTELGLGFVGGAGLSINALVGLTAKKSAVVLPLSSWGSGTRRLAALAIADTLQDQTPITLVDELERGLEPYRQRRLVHSLRENAAQTLITTHSPAVLSTAAGSVLWYVDAKGAIGALPADKIATHQALDPETFLARLAVVAEGATETGFVKTLLSRFLPNWEDEGVHVTDAGGNDNVLKLLEAMTSGGLRFAGFADCEPASPSPTRWGTVKAHLGDLLLRWEQGCLEENILPLFKPEHFEQLVTDPEEVKRGMRLRSLADRLGMTGEVTTQTIQDEAGDQLMQLVIQAATGMVPVDIKDDKQKAKNWKGHATLWFKTVNGGHELAEKMFSLDIWPKVEPKLLPFINALKATIGYEERA</sequence>
<dbReference type="AlphaFoldDB" id="A0A2S5DCJ1"/>
<dbReference type="GO" id="GO:0004519">
    <property type="term" value="F:endonuclease activity"/>
    <property type="evidence" value="ECO:0007669"/>
    <property type="project" value="UniProtKB-KW"/>
</dbReference>
<dbReference type="SUPFAM" id="SSF52540">
    <property type="entry name" value="P-loop containing nucleoside triphosphate hydrolases"/>
    <property type="match status" value="1"/>
</dbReference>
<dbReference type="Pfam" id="PF13304">
    <property type="entry name" value="AAA_21"/>
    <property type="match status" value="1"/>
</dbReference>
<dbReference type="Pfam" id="PF20469">
    <property type="entry name" value="OLD-like_TOPRIM"/>
    <property type="match status" value="1"/>
</dbReference>
<keyword evidence="4" id="KW-0378">Hydrolase</keyword>
<dbReference type="PANTHER" id="PTHR43581">
    <property type="entry name" value="ATP/GTP PHOSPHATASE"/>
    <property type="match status" value="1"/>
</dbReference>
<name>A0A2S5DCJ1_9NEIS</name>
<feature type="domain" description="OLD protein-like TOPRIM" evidence="3">
    <location>
        <begin position="355"/>
        <end position="418"/>
    </location>
</feature>
<dbReference type="Gene3D" id="3.40.50.300">
    <property type="entry name" value="P-loop containing nucleotide triphosphate hydrolases"/>
    <property type="match status" value="2"/>
</dbReference>
<comment type="caution">
    <text evidence="4">The sequence shown here is derived from an EMBL/GenBank/DDBJ whole genome shotgun (WGS) entry which is preliminary data.</text>
</comment>
<dbReference type="EMBL" id="PQWB01000098">
    <property type="protein sequence ID" value="POZ60712.1"/>
    <property type="molecule type" value="Genomic_DNA"/>
</dbReference>
<dbReference type="PANTHER" id="PTHR43581:SF4">
    <property type="entry name" value="ATP_GTP PHOSPHATASE"/>
    <property type="match status" value="1"/>
</dbReference>
<evidence type="ECO:0000259" key="1">
    <source>
        <dbReference type="Pfam" id="PF13304"/>
    </source>
</evidence>
<dbReference type="RefSeq" id="WP_103903931.1">
    <property type="nucleotide sequence ID" value="NZ_PQWB01000098.1"/>
</dbReference>
<dbReference type="InterPro" id="IPR038729">
    <property type="entry name" value="Rad50/SbcC_AAA"/>
</dbReference>
<dbReference type="Proteomes" id="UP000237082">
    <property type="component" value="Unassembled WGS sequence"/>
</dbReference>